<keyword evidence="1" id="KW-0812">Transmembrane</keyword>
<keyword evidence="1" id="KW-1133">Transmembrane helix</keyword>
<dbReference type="AlphaFoldDB" id="A0A7W9AVP7"/>
<dbReference type="GO" id="GO:0051301">
    <property type="term" value="P:cell division"/>
    <property type="evidence" value="ECO:0007669"/>
    <property type="project" value="UniProtKB-KW"/>
</dbReference>
<dbReference type="Proteomes" id="UP000555546">
    <property type="component" value="Unassembled WGS sequence"/>
</dbReference>
<protein>
    <submittedName>
        <fullName evidence="2">Cell division protein FtsX</fullName>
    </submittedName>
</protein>
<name>A0A7W9AVP7_9HYPH</name>
<feature type="transmembrane region" description="Helical" evidence="1">
    <location>
        <begin position="27"/>
        <end position="45"/>
    </location>
</feature>
<comment type="caution">
    <text evidence="2">The sequence shown here is derived from an EMBL/GenBank/DDBJ whole genome shotgun (WGS) entry which is preliminary data.</text>
</comment>
<organism evidence="2 3">
    <name type="scientific">Brucella daejeonensis</name>
    <dbReference type="NCBI Taxonomy" id="659015"/>
    <lineage>
        <taxon>Bacteria</taxon>
        <taxon>Pseudomonadati</taxon>
        <taxon>Pseudomonadota</taxon>
        <taxon>Alphaproteobacteria</taxon>
        <taxon>Hyphomicrobiales</taxon>
        <taxon>Brucellaceae</taxon>
        <taxon>Brucella/Ochrobactrum group</taxon>
        <taxon>Brucella</taxon>
    </lineage>
</organism>
<keyword evidence="2" id="KW-0132">Cell division</keyword>
<dbReference type="RefSeq" id="WP_183649362.1">
    <property type="nucleotide sequence ID" value="NZ_JACIJG010000004.1"/>
</dbReference>
<evidence type="ECO:0000313" key="2">
    <source>
        <dbReference type="EMBL" id="MBB5701316.1"/>
    </source>
</evidence>
<keyword evidence="3" id="KW-1185">Reference proteome</keyword>
<keyword evidence="1" id="KW-0472">Membrane</keyword>
<evidence type="ECO:0000313" key="3">
    <source>
        <dbReference type="Proteomes" id="UP000555546"/>
    </source>
</evidence>
<sequence length="48" mass="5225">MDHPVRSHASSLEQEADLSMLYLAESFWPVLAIAVLIGAIVGWLTSAK</sequence>
<accession>A0A7W9AVP7</accession>
<keyword evidence="2" id="KW-0131">Cell cycle</keyword>
<gene>
    <name evidence="2" type="ORF">FHS76_001167</name>
</gene>
<reference evidence="2 3" key="1">
    <citation type="submission" date="2020-08" db="EMBL/GenBank/DDBJ databases">
        <title>Genomic Encyclopedia of Type Strains, Phase IV (KMG-IV): sequencing the most valuable type-strain genomes for metagenomic binning, comparative biology and taxonomic classification.</title>
        <authorList>
            <person name="Goeker M."/>
        </authorList>
    </citation>
    <scope>NUCLEOTIDE SEQUENCE [LARGE SCALE GENOMIC DNA]</scope>
    <source>
        <strain evidence="2 3">DSM 26944</strain>
    </source>
</reference>
<evidence type="ECO:0000256" key="1">
    <source>
        <dbReference type="SAM" id="Phobius"/>
    </source>
</evidence>
<dbReference type="EMBL" id="JACIJG010000004">
    <property type="protein sequence ID" value="MBB5701316.1"/>
    <property type="molecule type" value="Genomic_DNA"/>
</dbReference>
<proteinExistence type="predicted"/>